<dbReference type="EMBL" id="CANTUO010000001">
    <property type="protein sequence ID" value="CAI5756758.1"/>
    <property type="molecule type" value="Genomic_DNA"/>
</dbReference>
<keyword evidence="3" id="KW-0812">Transmembrane</keyword>
<evidence type="ECO:0000256" key="2">
    <source>
        <dbReference type="ARBA" id="ARBA00006727"/>
    </source>
</evidence>
<feature type="domain" description="Major facilitator superfamily (MFS) profile" evidence="4">
    <location>
        <begin position="116"/>
        <end position="521"/>
    </location>
</feature>
<feature type="transmembrane region" description="Helical" evidence="3">
    <location>
        <begin position="339"/>
        <end position="362"/>
    </location>
</feature>
<feature type="transmembrane region" description="Helical" evidence="3">
    <location>
        <begin position="402"/>
        <end position="423"/>
    </location>
</feature>
<evidence type="ECO:0000256" key="3">
    <source>
        <dbReference type="SAM" id="Phobius"/>
    </source>
</evidence>
<dbReference type="GO" id="GO:0016020">
    <property type="term" value="C:membrane"/>
    <property type="evidence" value="ECO:0007669"/>
    <property type="project" value="UniProtKB-SubCell"/>
</dbReference>
<dbReference type="OrthoDB" id="6509908at2759"/>
<name>A0A9W4TS98_9ASCO</name>
<feature type="transmembrane region" description="Helical" evidence="3">
    <location>
        <begin position="500"/>
        <end position="521"/>
    </location>
</feature>
<evidence type="ECO:0000256" key="1">
    <source>
        <dbReference type="ARBA" id="ARBA00004141"/>
    </source>
</evidence>
<evidence type="ECO:0000313" key="5">
    <source>
        <dbReference type="EMBL" id="CAI5756758.1"/>
    </source>
</evidence>
<feature type="transmembrane region" description="Helical" evidence="3">
    <location>
        <begin position="429"/>
        <end position="453"/>
    </location>
</feature>
<feature type="transmembrane region" description="Helical" evidence="3">
    <location>
        <begin position="116"/>
        <end position="137"/>
    </location>
</feature>
<feature type="transmembrane region" description="Helical" evidence="3">
    <location>
        <begin position="209"/>
        <end position="231"/>
    </location>
</feature>
<comment type="similarity">
    <text evidence="2">Belongs to the major facilitator superfamily. Monocarboxylate porter (TC 2.A.1.13) family.</text>
</comment>
<organism evidence="5 6">
    <name type="scientific">Candida verbasci</name>
    <dbReference type="NCBI Taxonomy" id="1227364"/>
    <lineage>
        <taxon>Eukaryota</taxon>
        <taxon>Fungi</taxon>
        <taxon>Dikarya</taxon>
        <taxon>Ascomycota</taxon>
        <taxon>Saccharomycotina</taxon>
        <taxon>Pichiomycetes</taxon>
        <taxon>Debaryomycetaceae</taxon>
        <taxon>Candida/Lodderomyces clade</taxon>
        <taxon>Candida</taxon>
    </lineage>
</organism>
<comment type="subcellular location">
    <subcellularLocation>
        <location evidence="1">Membrane</location>
        <topology evidence="1">Multi-pass membrane protein</topology>
    </subcellularLocation>
</comment>
<sequence length="529" mass="58402">MFHTTSSSASIIIPEPQRAYSFEIKHNNINNEEYELHNILSYHQEDDISIRPFQPDSKSKQVDDVAFSQYEPLEGSNNDNLRRRRNSEVSIRSQGSMALMYGSDLNTNIPDGGLKAYLVLIGSFFGLIADFGIANSLGAIESYISDHQLNDISTNKVGWIFSLHLGIMYFGGVFFGELFDKLGAKIPLVAGTLIMCVGLVLTAECEKLYQFILSFSVVTAIGTSVAMSPLIGSLSHWFLKKRALACSVATCGGLVGASIFAVMLQRLYEQIGFKNAIRILACLCFFCMSLSVVLVKERKDESLHQDLDNAEVEKKNKVRHVINFFKSALDFKVVNDQKFISLTIAVFLAEIVSMTSLTYLGSYALVHGISNSESYLLLTIVNVCGIPSRIFSGFIADKFGRFNVMIITSILTTIVIFALWLPAKDNSRALLISFSVLFGITTSSVISLIGACVGQICSSSNFGKVYGVCYFFLGFLTILGMYATSAIIGSGSKQNYTNFVYFEGALSAFSVIAWLWARYACVGFKWCKF</sequence>
<feature type="transmembrane region" description="Helical" evidence="3">
    <location>
        <begin position="374"/>
        <end position="395"/>
    </location>
</feature>
<feature type="transmembrane region" description="Helical" evidence="3">
    <location>
        <begin position="243"/>
        <end position="264"/>
    </location>
</feature>
<dbReference type="SUPFAM" id="SSF103473">
    <property type="entry name" value="MFS general substrate transporter"/>
    <property type="match status" value="1"/>
</dbReference>
<evidence type="ECO:0000313" key="6">
    <source>
        <dbReference type="Proteomes" id="UP001152885"/>
    </source>
</evidence>
<dbReference type="InterPro" id="IPR036259">
    <property type="entry name" value="MFS_trans_sf"/>
</dbReference>
<dbReference type="PROSITE" id="PS50850">
    <property type="entry name" value="MFS"/>
    <property type="match status" value="1"/>
</dbReference>
<dbReference type="Proteomes" id="UP001152885">
    <property type="component" value="Unassembled WGS sequence"/>
</dbReference>
<proteinExistence type="inferred from homology"/>
<dbReference type="Pfam" id="PF07690">
    <property type="entry name" value="MFS_1"/>
    <property type="match status" value="1"/>
</dbReference>
<dbReference type="GO" id="GO:0022857">
    <property type="term" value="F:transmembrane transporter activity"/>
    <property type="evidence" value="ECO:0007669"/>
    <property type="project" value="InterPro"/>
</dbReference>
<evidence type="ECO:0000259" key="4">
    <source>
        <dbReference type="PROSITE" id="PS50850"/>
    </source>
</evidence>
<feature type="transmembrane region" description="Helical" evidence="3">
    <location>
        <begin position="276"/>
        <end position="295"/>
    </location>
</feature>
<feature type="transmembrane region" description="Helical" evidence="3">
    <location>
        <begin position="465"/>
        <end position="488"/>
    </location>
</feature>
<dbReference type="InterPro" id="IPR020846">
    <property type="entry name" value="MFS_dom"/>
</dbReference>
<keyword evidence="3" id="KW-0472">Membrane</keyword>
<dbReference type="PANTHER" id="PTHR11360:SF177">
    <property type="entry name" value="RIBOFLAVIN TRANSPORTER MCH5"/>
    <property type="match status" value="1"/>
</dbReference>
<feature type="transmembrane region" description="Helical" evidence="3">
    <location>
        <begin position="186"/>
        <end position="203"/>
    </location>
</feature>
<keyword evidence="3" id="KW-1133">Transmembrane helix</keyword>
<protein>
    <recommendedName>
        <fullName evidence="4">Major facilitator superfamily (MFS) profile domain-containing protein</fullName>
    </recommendedName>
</protein>
<reference evidence="5" key="1">
    <citation type="submission" date="2022-12" db="EMBL/GenBank/DDBJ databases">
        <authorList>
            <person name="Brejova B."/>
        </authorList>
    </citation>
    <scope>NUCLEOTIDE SEQUENCE</scope>
</reference>
<dbReference type="PANTHER" id="PTHR11360">
    <property type="entry name" value="MONOCARBOXYLATE TRANSPORTER"/>
    <property type="match status" value="1"/>
</dbReference>
<accession>A0A9W4TS98</accession>
<feature type="transmembrane region" description="Helical" evidence="3">
    <location>
        <begin position="157"/>
        <end position="179"/>
    </location>
</feature>
<comment type="caution">
    <text evidence="5">The sequence shown here is derived from an EMBL/GenBank/DDBJ whole genome shotgun (WGS) entry which is preliminary data.</text>
</comment>
<dbReference type="Gene3D" id="1.20.1250.20">
    <property type="entry name" value="MFS general substrate transporter like domains"/>
    <property type="match status" value="1"/>
</dbReference>
<dbReference type="GO" id="GO:0032218">
    <property type="term" value="P:riboflavin transport"/>
    <property type="evidence" value="ECO:0007669"/>
    <property type="project" value="TreeGrafter"/>
</dbReference>
<gene>
    <name evidence="5" type="ORF">CANVERA_P1276</name>
</gene>
<dbReference type="InterPro" id="IPR050327">
    <property type="entry name" value="Proton-linked_MCT"/>
</dbReference>
<keyword evidence="6" id="KW-1185">Reference proteome</keyword>
<dbReference type="InterPro" id="IPR011701">
    <property type="entry name" value="MFS"/>
</dbReference>
<dbReference type="AlphaFoldDB" id="A0A9W4TS98"/>